<sequence length="137" mass="16104">MKKNVKVMVFGVFDRLHSGHRAFLRQAKKHGKKLMVVIAHDSSVLKLKKKRPWQSERQRMVAIRKIRGVSKAILGDQKQSSYSVIKKYKPDIIYLGYDQTWLAKDLRAHMRRGKILHIRLVKAKAYKPKKYHTSLLQ</sequence>
<dbReference type="EMBL" id="MHQI01000020">
    <property type="protein sequence ID" value="OHA00300.1"/>
    <property type="molecule type" value="Genomic_DNA"/>
</dbReference>
<dbReference type="STRING" id="1802270.A3C07_03685"/>
<keyword evidence="1" id="KW-0808">Transferase</keyword>
<dbReference type="SUPFAM" id="SSF52374">
    <property type="entry name" value="Nucleotidylyl transferase"/>
    <property type="match status" value="1"/>
</dbReference>
<dbReference type="NCBIfam" id="TIGR00125">
    <property type="entry name" value="cyt_tran_rel"/>
    <property type="match status" value="1"/>
</dbReference>
<organism evidence="4 5">
    <name type="scientific">Candidatus Sungbacteria bacterium RIFCSPHIGHO2_02_FULL_47_11</name>
    <dbReference type="NCBI Taxonomy" id="1802270"/>
    <lineage>
        <taxon>Bacteria</taxon>
        <taxon>Candidatus Sungiibacteriota</taxon>
    </lineage>
</organism>
<evidence type="ECO:0000313" key="4">
    <source>
        <dbReference type="EMBL" id="OHA00300.1"/>
    </source>
</evidence>
<feature type="domain" description="Cytidyltransferase-like" evidence="3">
    <location>
        <begin position="9"/>
        <end position="100"/>
    </location>
</feature>
<comment type="caution">
    <text evidence="4">The sequence shown here is derived from an EMBL/GenBank/DDBJ whole genome shotgun (WGS) entry which is preliminary data.</text>
</comment>
<dbReference type="Pfam" id="PF01467">
    <property type="entry name" value="CTP_transf_like"/>
    <property type="match status" value="1"/>
</dbReference>
<keyword evidence="2" id="KW-0548">Nucleotidyltransferase</keyword>
<dbReference type="InterPro" id="IPR050385">
    <property type="entry name" value="Archaeal_FAD_synthase"/>
</dbReference>
<dbReference type="PANTHER" id="PTHR43793">
    <property type="entry name" value="FAD SYNTHASE"/>
    <property type="match status" value="1"/>
</dbReference>
<proteinExistence type="predicted"/>
<dbReference type="Gene3D" id="3.40.50.620">
    <property type="entry name" value="HUPs"/>
    <property type="match status" value="1"/>
</dbReference>
<dbReference type="GO" id="GO:0016779">
    <property type="term" value="F:nucleotidyltransferase activity"/>
    <property type="evidence" value="ECO:0007669"/>
    <property type="project" value="UniProtKB-KW"/>
</dbReference>
<reference evidence="4 5" key="1">
    <citation type="journal article" date="2016" name="Nat. Commun.">
        <title>Thousands of microbial genomes shed light on interconnected biogeochemical processes in an aquifer system.</title>
        <authorList>
            <person name="Anantharaman K."/>
            <person name="Brown C.T."/>
            <person name="Hug L.A."/>
            <person name="Sharon I."/>
            <person name="Castelle C.J."/>
            <person name="Probst A.J."/>
            <person name="Thomas B.C."/>
            <person name="Singh A."/>
            <person name="Wilkins M.J."/>
            <person name="Karaoz U."/>
            <person name="Brodie E.L."/>
            <person name="Williams K.H."/>
            <person name="Hubbard S.S."/>
            <person name="Banfield J.F."/>
        </authorList>
    </citation>
    <scope>NUCLEOTIDE SEQUENCE [LARGE SCALE GENOMIC DNA]</scope>
</reference>
<protein>
    <recommendedName>
        <fullName evidence="3">Cytidyltransferase-like domain-containing protein</fullName>
    </recommendedName>
</protein>
<gene>
    <name evidence="4" type="ORF">A3C07_03685</name>
</gene>
<dbReference type="InterPro" id="IPR014729">
    <property type="entry name" value="Rossmann-like_a/b/a_fold"/>
</dbReference>
<dbReference type="Proteomes" id="UP000179023">
    <property type="component" value="Unassembled WGS sequence"/>
</dbReference>
<accession>A0A1G2KLJ0</accession>
<name>A0A1G2KLJ0_9BACT</name>
<dbReference type="AlphaFoldDB" id="A0A1G2KLJ0"/>
<evidence type="ECO:0000259" key="3">
    <source>
        <dbReference type="Pfam" id="PF01467"/>
    </source>
</evidence>
<evidence type="ECO:0000313" key="5">
    <source>
        <dbReference type="Proteomes" id="UP000179023"/>
    </source>
</evidence>
<evidence type="ECO:0000256" key="1">
    <source>
        <dbReference type="ARBA" id="ARBA00022679"/>
    </source>
</evidence>
<dbReference type="PANTHER" id="PTHR43793:SF1">
    <property type="entry name" value="FAD SYNTHASE"/>
    <property type="match status" value="1"/>
</dbReference>
<evidence type="ECO:0000256" key="2">
    <source>
        <dbReference type="ARBA" id="ARBA00022695"/>
    </source>
</evidence>
<dbReference type="InterPro" id="IPR004821">
    <property type="entry name" value="Cyt_trans-like"/>
</dbReference>